<dbReference type="SMART" id="SM00100">
    <property type="entry name" value="cNMP"/>
    <property type="match status" value="2"/>
</dbReference>
<dbReference type="PROSITE" id="PS51285">
    <property type="entry name" value="AGC_KINASE_CTER"/>
    <property type="match status" value="1"/>
</dbReference>
<dbReference type="PRINTS" id="PR00103">
    <property type="entry name" value="CAMPKINASE"/>
</dbReference>
<dbReference type="InterPro" id="IPR018488">
    <property type="entry name" value="cNMP-bd_CS"/>
</dbReference>
<evidence type="ECO:0000313" key="16">
    <source>
        <dbReference type="EMBL" id="CAD8901390.1"/>
    </source>
</evidence>
<feature type="domain" description="Cyclic nucleotide-binding" evidence="14">
    <location>
        <begin position="317"/>
        <end position="394"/>
    </location>
</feature>
<dbReference type="InterPro" id="IPR017441">
    <property type="entry name" value="Protein_kinase_ATP_BS"/>
</dbReference>
<dbReference type="Gene3D" id="2.60.120.10">
    <property type="entry name" value="Jelly Rolls"/>
    <property type="match status" value="3"/>
</dbReference>
<evidence type="ECO:0000256" key="1">
    <source>
        <dbReference type="ARBA" id="ARBA00006352"/>
    </source>
</evidence>
<feature type="domain" description="Cyclic nucleotide-binding" evidence="14">
    <location>
        <begin position="67"/>
        <end position="174"/>
    </location>
</feature>
<dbReference type="Pfam" id="PF00069">
    <property type="entry name" value="Pkinase"/>
    <property type="match status" value="1"/>
</dbReference>
<dbReference type="InterPro" id="IPR000961">
    <property type="entry name" value="AGC-kinase_C"/>
</dbReference>
<keyword evidence="9" id="KW-0142">cGMP-binding</keyword>
<feature type="domain" description="Cyclic nucleotide-binding" evidence="14">
    <location>
        <begin position="191"/>
        <end position="296"/>
    </location>
</feature>
<feature type="domain" description="Protein kinase" evidence="13">
    <location>
        <begin position="440"/>
        <end position="712"/>
    </location>
</feature>
<dbReference type="Gene3D" id="3.30.200.20">
    <property type="entry name" value="Phosphorylase Kinase, domain 1"/>
    <property type="match status" value="1"/>
</dbReference>
<dbReference type="PROSITE" id="PS50042">
    <property type="entry name" value="CNMP_BINDING_3"/>
    <property type="match status" value="3"/>
</dbReference>
<evidence type="ECO:0000256" key="10">
    <source>
        <dbReference type="ARBA" id="ARBA00047298"/>
    </source>
</evidence>
<dbReference type="SUPFAM" id="SSF56112">
    <property type="entry name" value="Protein kinase-like (PK-like)"/>
    <property type="match status" value="1"/>
</dbReference>
<dbReference type="PROSITE" id="PS50011">
    <property type="entry name" value="PROTEIN_KINASE_DOM"/>
    <property type="match status" value="1"/>
</dbReference>
<organism evidence="16">
    <name type="scientific">Corethron hystrix</name>
    <dbReference type="NCBI Taxonomy" id="216773"/>
    <lineage>
        <taxon>Eukaryota</taxon>
        <taxon>Sar</taxon>
        <taxon>Stramenopiles</taxon>
        <taxon>Ochrophyta</taxon>
        <taxon>Bacillariophyta</taxon>
        <taxon>Coscinodiscophyceae</taxon>
        <taxon>Corethrophycidae</taxon>
        <taxon>Corethrales</taxon>
        <taxon>Corethraceae</taxon>
        <taxon>Corethron</taxon>
    </lineage>
</organism>
<keyword evidence="5" id="KW-0808">Transferase</keyword>
<dbReference type="Gene3D" id="1.10.510.10">
    <property type="entry name" value="Transferase(Phosphotransferase) domain 1"/>
    <property type="match status" value="1"/>
</dbReference>
<name>A0A7S1G2B9_9STRA</name>
<dbReference type="SMART" id="SM00220">
    <property type="entry name" value="S_TKc"/>
    <property type="match status" value="1"/>
</dbReference>
<dbReference type="GO" id="GO:0005952">
    <property type="term" value="C:cAMP-dependent protein kinase complex"/>
    <property type="evidence" value="ECO:0007669"/>
    <property type="project" value="TreeGrafter"/>
</dbReference>
<dbReference type="InterPro" id="IPR000595">
    <property type="entry name" value="cNMP-bd_dom"/>
</dbReference>
<evidence type="ECO:0000256" key="12">
    <source>
        <dbReference type="PROSITE-ProRule" id="PRU10141"/>
    </source>
</evidence>
<evidence type="ECO:0000256" key="8">
    <source>
        <dbReference type="ARBA" id="ARBA00022840"/>
    </source>
</evidence>
<feature type="domain" description="AGC-kinase C-terminal" evidence="15">
    <location>
        <begin position="713"/>
        <end position="769"/>
    </location>
</feature>
<accession>A0A7S1G2B9</accession>
<keyword evidence="4" id="KW-0140">cGMP</keyword>
<evidence type="ECO:0000256" key="3">
    <source>
        <dbReference type="ARBA" id="ARBA00022527"/>
    </source>
</evidence>
<dbReference type="CDD" id="cd00038">
    <property type="entry name" value="CAP_ED"/>
    <property type="match status" value="2"/>
</dbReference>
<protein>
    <recommendedName>
        <fullName evidence="2">cGMP-dependent protein kinase</fullName>
        <ecNumber evidence="2">2.7.11.12</ecNumber>
    </recommendedName>
</protein>
<comment type="catalytic activity">
    <reaction evidence="11">
        <text>L-seryl-[protein] + ATP = O-phospho-L-seryl-[protein] + ADP + H(+)</text>
        <dbReference type="Rhea" id="RHEA:17989"/>
        <dbReference type="Rhea" id="RHEA-COMP:9863"/>
        <dbReference type="Rhea" id="RHEA-COMP:11604"/>
        <dbReference type="ChEBI" id="CHEBI:15378"/>
        <dbReference type="ChEBI" id="CHEBI:29999"/>
        <dbReference type="ChEBI" id="CHEBI:30616"/>
        <dbReference type="ChEBI" id="CHEBI:83421"/>
        <dbReference type="ChEBI" id="CHEBI:456216"/>
        <dbReference type="EC" id="2.7.11.12"/>
    </reaction>
</comment>
<dbReference type="GO" id="GO:0004692">
    <property type="term" value="F:cGMP-dependent protein kinase activity"/>
    <property type="evidence" value="ECO:0007669"/>
    <property type="project" value="UniProtKB-EC"/>
</dbReference>
<evidence type="ECO:0000256" key="6">
    <source>
        <dbReference type="ARBA" id="ARBA00022741"/>
    </source>
</evidence>
<evidence type="ECO:0000256" key="4">
    <source>
        <dbReference type="ARBA" id="ARBA00022535"/>
    </source>
</evidence>
<dbReference type="GO" id="GO:0030553">
    <property type="term" value="F:cGMP binding"/>
    <property type="evidence" value="ECO:0007669"/>
    <property type="project" value="UniProtKB-KW"/>
</dbReference>
<dbReference type="SUPFAM" id="SSF51206">
    <property type="entry name" value="cAMP-binding domain-like"/>
    <property type="match status" value="3"/>
</dbReference>
<dbReference type="PROSITE" id="PS00108">
    <property type="entry name" value="PROTEIN_KINASE_ST"/>
    <property type="match status" value="1"/>
</dbReference>
<keyword evidence="8 12" id="KW-0067">ATP-binding</keyword>
<evidence type="ECO:0000259" key="15">
    <source>
        <dbReference type="PROSITE" id="PS51285"/>
    </source>
</evidence>
<dbReference type="Pfam" id="PF00027">
    <property type="entry name" value="cNMP_binding"/>
    <property type="match status" value="2"/>
</dbReference>
<dbReference type="InterPro" id="IPR018490">
    <property type="entry name" value="cNMP-bd_dom_sf"/>
</dbReference>
<proteinExistence type="inferred from homology"/>
<comment type="similarity">
    <text evidence="1">Belongs to the protein kinase superfamily. AGC Ser/Thr protein kinase family. cGMP subfamily.</text>
</comment>
<dbReference type="InterPro" id="IPR000719">
    <property type="entry name" value="Prot_kinase_dom"/>
</dbReference>
<evidence type="ECO:0000256" key="2">
    <source>
        <dbReference type="ARBA" id="ARBA00012428"/>
    </source>
</evidence>
<dbReference type="PROSITE" id="PS00107">
    <property type="entry name" value="PROTEIN_KINASE_ATP"/>
    <property type="match status" value="1"/>
</dbReference>
<dbReference type="PANTHER" id="PTHR24353">
    <property type="entry name" value="CYCLIC NUCLEOTIDE-DEPENDENT PROTEIN KINASE"/>
    <property type="match status" value="1"/>
</dbReference>
<sequence>MSARSLSHSPKHEELLSFHAKVNPGRRRNKNIKAAHVKLVAGYVPRQFPKNDSTAVFIDTSLNDNFIFASLSHAERMLLIGAMLPETARSEAVLIRQGDVGDFFYIVEEGRIRFIVDDIEYGECGRGGSFGELALLYDCPRNATCVAVTDCKLWKVDRMTFCSVLANSAQLSQRSAPKRQVTLDLLPKVPLLSALDRSKLVDVGDALTSINFHDGNQIFRKGDVGEFFYIIREGTVTLSDVDSLDCKYSNRVLKSGDWFGERGLFMGENRIMNAIATGDVSCVCLNYDTFRKIIGPENIQNFQEKEIIKNVLEGIPILADSNPACRFEAIDILLELTENISLPRGFLIENKGEIDQALCIIKAGQVAVSSPDGPITLKKGDHFGGYTLFADNQRFRHHAISVTKHVDLVIITKGAVDAITIPNNPTVEKTSKIDICFDDLVKHCILGVGAFGKVWLVSHKKTQKPFALKIISKHQIIGTNTKLNYGAKSIDEKNTHLMNIMREKDILSFVKHPFVMNLVSKYQDDSSLYMLVEYIQGGELFSLIQEKHKALPFGHACFYAACILESLSYLHELHICYRDLKPENVIIDHNGYCVLVDLGFAKIVKDKTYTMQGTLEYLAPEIILSQGHNKGVDLWAFGVLLFEMMVGRPPFSSPDEKAIYRRILQINYKFPTEPNVNDISKDIIQRLLVRDQTKRLGYCCNNNMDIRKHDFFKEIDSDHLLAKKIQAPWVPSLRGPLDTSHFDSYEIEEKEQPIPGKLTPEQQNIFADF</sequence>
<dbReference type="PROSITE" id="PS00888">
    <property type="entry name" value="CNMP_BINDING_1"/>
    <property type="match status" value="1"/>
</dbReference>
<evidence type="ECO:0000256" key="9">
    <source>
        <dbReference type="ARBA" id="ARBA00022992"/>
    </source>
</evidence>
<evidence type="ECO:0000259" key="13">
    <source>
        <dbReference type="PROSITE" id="PS50011"/>
    </source>
</evidence>
<keyword evidence="6 12" id="KW-0547">Nucleotide-binding</keyword>
<comment type="catalytic activity">
    <reaction evidence="10">
        <text>L-threonyl-[protein] + ATP = O-phospho-L-threonyl-[protein] + ADP + H(+)</text>
        <dbReference type="Rhea" id="RHEA:46608"/>
        <dbReference type="Rhea" id="RHEA-COMP:11060"/>
        <dbReference type="Rhea" id="RHEA-COMP:11605"/>
        <dbReference type="ChEBI" id="CHEBI:15378"/>
        <dbReference type="ChEBI" id="CHEBI:30013"/>
        <dbReference type="ChEBI" id="CHEBI:30616"/>
        <dbReference type="ChEBI" id="CHEBI:61977"/>
        <dbReference type="ChEBI" id="CHEBI:456216"/>
        <dbReference type="EC" id="2.7.11.12"/>
    </reaction>
</comment>
<gene>
    <name evidence="16" type="ORF">CHYS00102_LOCUS28609</name>
</gene>
<evidence type="ECO:0000259" key="14">
    <source>
        <dbReference type="PROSITE" id="PS50042"/>
    </source>
</evidence>
<evidence type="ECO:0000256" key="7">
    <source>
        <dbReference type="ARBA" id="ARBA00022777"/>
    </source>
</evidence>
<dbReference type="PANTHER" id="PTHR24353:SF143">
    <property type="entry name" value="PROTEIN KINASE DOMAIN-CONTAINING PROTEIN"/>
    <property type="match status" value="1"/>
</dbReference>
<reference evidence="16" key="1">
    <citation type="submission" date="2021-01" db="EMBL/GenBank/DDBJ databases">
        <authorList>
            <person name="Corre E."/>
            <person name="Pelletier E."/>
            <person name="Niang G."/>
            <person name="Scheremetjew M."/>
            <person name="Finn R."/>
            <person name="Kale V."/>
            <person name="Holt S."/>
            <person name="Cochrane G."/>
            <person name="Meng A."/>
            <person name="Brown T."/>
            <person name="Cohen L."/>
        </authorList>
    </citation>
    <scope>NUCLEOTIDE SEQUENCE</scope>
    <source>
        <strain evidence="16">308</strain>
    </source>
</reference>
<evidence type="ECO:0000256" key="5">
    <source>
        <dbReference type="ARBA" id="ARBA00022679"/>
    </source>
</evidence>
<keyword evidence="7" id="KW-0418">Kinase</keyword>
<evidence type="ECO:0000256" key="11">
    <source>
        <dbReference type="ARBA" id="ARBA00047462"/>
    </source>
</evidence>
<dbReference type="EC" id="2.7.11.12" evidence="2"/>
<dbReference type="GO" id="GO:0005524">
    <property type="term" value="F:ATP binding"/>
    <property type="evidence" value="ECO:0007669"/>
    <property type="project" value="UniProtKB-UniRule"/>
</dbReference>
<dbReference type="InterPro" id="IPR008271">
    <property type="entry name" value="Ser/Thr_kinase_AS"/>
</dbReference>
<feature type="binding site" evidence="12">
    <location>
        <position position="469"/>
    </location>
    <ligand>
        <name>ATP</name>
        <dbReference type="ChEBI" id="CHEBI:30616"/>
    </ligand>
</feature>
<dbReference type="SMART" id="SM00133">
    <property type="entry name" value="S_TK_X"/>
    <property type="match status" value="1"/>
</dbReference>
<dbReference type="GO" id="GO:0004691">
    <property type="term" value="F:cAMP-dependent protein kinase activity"/>
    <property type="evidence" value="ECO:0007669"/>
    <property type="project" value="TreeGrafter"/>
</dbReference>
<dbReference type="InterPro" id="IPR014710">
    <property type="entry name" value="RmlC-like_jellyroll"/>
</dbReference>
<dbReference type="EMBL" id="HBFR01039134">
    <property type="protein sequence ID" value="CAD8901390.1"/>
    <property type="molecule type" value="Transcribed_RNA"/>
</dbReference>
<keyword evidence="3" id="KW-0723">Serine/threonine-protein kinase</keyword>
<dbReference type="AlphaFoldDB" id="A0A7S1G2B9"/>
<dbReference type="InterPro" id="IPR011009">
    <property type="entry name" value="Kinase-like_dom_sf"/>
</dbReference>